<dbReference type="EMBL" id="CP003837">
    <property type="protein sequence ID" value="AGH46922.1"/>
    <property type="molecule type" value="Genomic_DNA"/>
</dbReference>
<accession>K7AXW1</accession>
<organism evidence="1 2">
    <name type="scientific">Paraglaciecola psychrophila 170</name>
    <dbReference type="NCBI Taxonomy" id="1129794"/>
    <lineage>
        <taxon>Bacteria</taxon>
        <taxon>Pseudomonadati</taxon>
        <taxon>Pseudomonadota</taxon>
        <taxon>Gammaproteobacteria</taxon>
        <taxon>Alteromonadales</taxon>
        <taxon>Alteromonadaceae</taxon>
        <taxon>Paraglaciecola</taxon>
    </lineage>
</organism>
<dbReference type="PATRIC" id="fig|1129794.4.peg.4805"/>
<dbReference type="OrthoDB" id="6275896at2"/>
<dbReference type="InterPro" id="IPR008969">
    <property type="entry name" value="CarboxyPept-like_regulatory"/>
</dbReference>
<protein>
    <submittedName>
        <fullName evidence="1">Uncharacterized protein</fullName>
    </submittedName>
</protein>
<gene>
    <name evidence="1" type="ORF">C427_4823</name>
</gene>
<dbReference type="HOGENOM" id="CLU_328129_0_0_6"/>
<dbReference type="eggNOG" id="ENOG503308P">
    <property type="taxonomic scope" value="Bacteria"/>
</dbReference>
<dbReference type="RefSeq" id="WP_007642587.1">
    <property type="nucleotide sequence ID" value="NC_020514.1"/>
</dbReference>
<dbReference type="AlphaFoldDB" id="K7AXW1"/>
<evidence type="ECO:0000313" key="1">
    <source>
        <dbReference type="EMBL" id="AGH46922.1"/>
    </source>
</evidence>
<dbReference type="Proteomes" id="UP000011864">
    <property type="component" value="Chromosome"/>
</dbReference>
<dbReference type="SUPFAM" id="SSF49464">
    <property type="entry name" value="Carboxypeptidase regulatory domain-like"/>
    <property type="match status" value="1"/>
</dbReference>
<keyword evidence="2" id="KW-1185">Reference proteome</keyword>
<evidence type="ECO:0000313" key="2">
    <source>
        <dbReference type="Proteomes" id="UP000011864"/>
    </source>
</evidence>
<dbReference type="STRING" id="1129794.C427_4823"/>
<sequence length="876" mass="94809">MTLDVLVTDNDGAAATQSLTITIARKVSSVTITGLVTDNIIPNAGVEVTVGGQVFSTTSDENGVYTITITVDESLINQLVQIRALGDISINPEVEFVSQLGSLISLIEQSGSDANLAKDENFGVNITNVTTAEYALITRDGTIPTTDVELSSAIDSVNSDEKNTLAALIKIVVDNGDFNLPSGVTSKLDLVSDSETATAFEQAVNAQDPALITETINTIINDTSLTSEPAIVGTWEIGSDAITFMRSGHYVHITTEIAEGSDDKIGYEIGSYSWNKATGSLSFTTTEDSNGESGLHNEFDDPLNTKIVDEGNFTISGDTLTVDEGDETFNAYRLASDSNPFVGGFYLQQTNFSDDLSMLITVNDSKAVLLVRSDSSVLPSGINYFYIMRDYSYDTESSLRIVHSQQVYVDGNIISENTEEVWRALVTVQGDVISMTKSNNSTSFIKKSHTTTTQDYLTDDDIIGNFSGTNGEIDFNIRFSADGTGQGSSDEGSSSIEWKVVFGQLLLSLDDGSTQIWSPTILADDVWQFNVNEYDDAGDFNGNTAGTLTSSDLVISPPEASSIAGTWTASNDQMFSITFSSDGHYVHMHEADSSEDCDSDGYELGTYVWNETSGVVTVTTSEDTNGCVGLHDEQTLNTPYELEGTFQTVGSTMTITEPSGETSTLERIISDTNPLVGAYYEGDFGGDFFLVVFEDNGKFMELAHDTDELGLTAGTYNWDPSSTLLDFTAVSFSQWGSNPDQIIVSMQGDILIWKDGEDAGVSKRTHQSTEQPYLADTSQVIGSFSGVAYDNYGFQATLNNDFTGVITDDDGTFGFDWSMQFGQLIVDYGDEITVLTPTTISPDTLEFNVADFDLIDTFDGNEVGQVEYFTNTWTRN</sequence>
<proteinExistence type="predicted"/>
<name>K7AXW1_9ALTE</name>
<reference evidence="1 2" key="1">
    <citation type="journal article" date="2013" name="Genome Announc.">
        <title>Complete Genome Sequence of Glaciecola psychrophila Strain 170T.</title>
        <authorList>
            <person name="Yin J."/>
            <person name="Chen J."/>
            <person name="Liu G."/>
            <person name="Yu Y."/>
            <person name="Song L."/>
            <person name="Wang X."/>
            <person name="Qu X."/>
        </authorList>
    </citation>
    <scope>NUCLEOTIDE SEQUENCE [LARGE SCALE GENOMIC DNA]</scope>
    <source>
        <strain evidence="1 2">170</strain>
    </source>
</reference>
<dbReference type="KEGG" id="gps:C427_4823"/>